<sequence length="124" mass="14474">MTSKHRIVFSYGDDDHFPVMLGWGHNLKEKNMCFCNSYITEQNDETIVVKKTMNIHDTDIEILVNYDFYFNDAGEKKSKYSSANLIVDNKIYNIPLYASYGSLQIEEYCYDNITVVRLPCNIFS</sequence>
<dbReference type="EMBL" id="MN739670">
    <property type="protein sequence ID" value="QHT19913.1"/>
    <property type="molecule type" value="Genomic_DNA"/>
</dbReference>
<evidence type="ECO:0000313" key="1">
    <source>
        <dbReference type="EMBL" id="QHT19913.1"/>
    </source>
</evidence>
<proteinExistence type="predicted"/>
<name>A0A6C0DUJ0_9ZZZZ</name>
<reference evidence="1" key="1">
    <citation type="journal article" date="2020" name="Nature">
        <title>Giant virus diversity and host interactions through global metagenomics.</title>
        <authorList>
            <person name="Schulz F."/>
            <person name="Roux S."/>
            <person name="Paez-Espino D."/>
            <person name="Jungbluth S."/>
            <person name="Walsh D.A."/>
            <person name="Denef V.J."/>
            <person name="McMahon K.D."/>
            <person name="Konstantinidis K.T."/>
            <person name="Eloe-Fadrosh E.A."/>
            <person name="Kyrpides N.C."/>
            <person name="Woyke T."/>
        </authorList>
    </citation>
    <scope>NUCLEOTIDE SEQUENCE</scope>
    <source>
        <strain evidence="1">GVMAG-M-3300023174-5</strain>
    </source>
</reference>
<dbReference type="AlphaFoldDB" id="A0A6C0DUJ0"/>
<protein>
    <submittedName>
        <fullName evidence="1">Uncharacterized protein</fullName>
    </submittedName>
</protein>
<organism evidence="1">
    <name type="scientific">viral metagenome</name>
    <dbReference type="NCBI Taxonomy" id="1070528"/>
    <lineage>
        <taxon>unclassified sequences</taxon>
        <taxon>metagenomes</taxon>
        <taxon>organismal metagenomes</taxon>
    </lineage>
</organism>
<accession>A0A6C0DUJ0</accession>